<comment type="similarity">
    <text evidence="2">Belongs to the autoinducer-2 exporter (AI-2E) (TC 2.A.86) family.</text>
</comment>
<feature type="transmembrane region" description="Helical" evidence="6">
    <location>
        <begin position="104"/>
        <end position="124"/>
    </location>
</feature>
<keyword evidence="8" id="KW-1185">Reference proteome</keyword>
<feature type="transmembrane region" description="Helical" evidence="6">
    <location>
        <begin position="179"/>
        <end position="212"/>
    </location>
</feature>
<accession>A0A443SNP5</accession>
<comment type="subcellular location">
    <subcellularLocation>
        <location evidence="1">Membrane</location>
        <topology evidence="1">Multi-pass membrane protein</topology>
    </subcellularLocation>
</comment>
<evidence type="ECO:0000256" key="4">
    <source>
        <dbReference type="ARBA" id="ARBA00022989"/>
    </source>
</evidence>
<dbReference type="InterPro" id="IPR002549">
    <property type="entry name" value="AI-2E-like"/>
</dbReference>
<proteinExistence type="inferred from homology"/>
<feature type="transmembrane region" description="Helical" evidence="6">
    <location>
        <begin position="145"/>
        <end position="167"/>
    </location>
</feature>
<dbReference type="AlphaFoldDB" id="A0A443SNP5"/>
<evidence type="ECO:0000256" key="1">
    <source>
        <dbReference type="ARBA" id="ARBA00004141"/>
    </source>
</evidence>
<dbReference type="PANTHER" id="PTHR21716">
    <property type="entry name" value="TRANSMEMBRANE PROTEIN"/>
    <property type="match status" value="1"/>
</dbReference>
<organism evidence="7 8">
    <name type="scientific">Leptotrombidium deliense</name>
    <dbReference type="NCBI Taxonomy" id="299467"/>
    <lineage>
        <taxon>Eukaryota</taxon>
        <taxon>Metazoa</taxon>
        <taxon>Ecdysozoa</taxon>
        <taxon>Arthropoda</taxon>
        <taxon>Chelicerata</taxon>
        <taxon>Arachnida</taxon>
        <taxon>Acari</taxon>
        <taxon>Acariformes</taxon>
        <taxon>Trombidiformes</taxon>
        <taxon>Prostigmata</taxon>
        <taxon>Anystina</taxon>
        <taxon>Parasitengona</taxon>
        <taxon>Trombiculoidea</taxon>
        <taxon>Trombiculidae</taxon>
        <taxon>Leptotrombidium</taxon>
    </lineage>
</organism>
<name>A0A443SNP5_9ACAR</name>
<sequence>MSDKEPLRRSSSSRVFIGGFNDMFTQWLPGHEKVMKQAFYNAVAVVFIALAIVASIAVYLVLQPFLRPLLWAVLFGSALHPFKQQLTRVTKQWLAEVQDTNTPLVIGAIILPFNIINWSLNGLISIVKQYAKLSLQFIDYLQNLCNFWVVASLAITHLLTVTFWWTNETRVITEKLSPVVWIALSIKVVQSLGTLGIVATTIVVILVLTGIIRSLFVSQSGSSTSGDEIDSVRRISSQLLSVIRFIWNSLKSLLPSHPNQEQYLLETPSEDRSSIDATDVGDNVVSSSTGTVPVFSQNLQSGEDEMNLSTYSHGPFQNSQNKNNFSNGCLYALLWSCLLAQIWLRPQVIYLLSIPLALIIFKWLFQQLNNSEFLIARLHTFKLFFDARKEAIFNSAIRTVYQYLVIGDRMVYHESTHLMLLTGNLVNSTVVNNPELSQLFPGNFIEKTMIDEMMANAYIYGRNWIKNNIYIIGDNGVNVNASVAVEKQILEVWDRVYHMWLNRSENLTKGEFEQKFMRSNSFEAYNWDKLFGALKSLNFVLLFNLLKENIDIIVSVFDSIWSILKGNITLLFTTFTAIISLLLHGSSAILNMFLSL</sequence>
<evidence type="ECO:0000256" key="2">
    <source>
        <dbReference type="ARBA" id="ARBA00009773"/>
    </source>
</evidence>
<evidence type="ECO:0000313" key="7">
    <source>
        <dbReference type="EMBL" id="RWS29146.1"/>
    </source>
</evidence>
<evidence type="ECO:0000256" key="3">
    <source>
        <dbReference type="ARBA" id="ARBA00022692"/>
    </source>
</evidence>
<dbReference type="PANTHER" id="PTHR21716:SF4">
    <property type="entry name" value="TRANSMEMBRANE PROTEIN 245"/>
    <property type="match status" value="1"/>
</dbReference>
<feature type="transmembrane region" description="Helical" evidence="6">
    <location>
        <begin position="325"/>
        <end position="343"/>
    </location>
</feature>
<reference evidence="7 8" key="1">
    <citation type="journal article" date="2018" name="Gigascience">
        <title>Genomes of trombidid mites reveal novel predicted allergens and laterally-transferred genes associated with secondary metabolism.</title>
        <authorList>
            <person name="Dong X."/>
            <person name="Chaisiri K."/>
            <person name="Xia D."/>
            <person name="Armstrong S.D."/>
            <person name="Fang Y."/>
            <person name="Donnelly M.J."/>
            <person name="Kadowaki T."/>
            <person name="McGarry J.W."/>
            <person name="Darby A.C."/>
            <person name="Makepeace B.L."/>
        </authorList>
    </citation>
    <scope>NUCLEOTIDE SEQUENCE [LARGE SCALE GENOMIC DNA]</scope>
    <source>
        <strain evidence="7">UoL-UT</strain>
    </source>
</reference>
<feature type="transmembrane region" description="Helical" evidence="6">
    <location>
        <begin position="349"/>
        <end position="365"/>
    </location>
</feature>
<feature type="transmembrane region" description="Helical" evidence="6">
    <location>
        <begin position="38"/>
        <end position="62"/>
    </location>
</feature>
<feature type="transmembrane region" description="Helical" evidence="6">
    <location>
        <begin position="570"/>
        <end position="594"/>
    </location>
</feature>
<evidence type="ECO:0000313" key="8">
    <source>
        <dbReference type="Proteomes" id="UP000288716"/>
    </source>
</evidence>
<evidence type="ECO:0000256" key="5">
    <source>
        <dbReference type="ARBA" id="ARBA00023136"/>
    </source>
</evidence>
<dbReference type="EMBL" id="NCKV01001049">
    <property type="protein sequence ID" value="RWS29146.1"/>
    <property type="molecule type" value="Genomic_DNA"/>
</dbReference>
<dbReference type="Proteomes" id="UP000288716">
    <property type="component" value="Unassembled WGS sequence"/>
</dbReference>
<keyword evidence="3 6" id="KW-0812">Transmembrane</keyword>
<keyword evidence="4 6" id="KW-1133">Transmembrane helix</keyword>
<feature type="non-terminal residue" evidence="7">
    <location>
        <position position="596"/>
    </location>
</feature>
<dbReference type="GO" id="GO:0016020">
    <property type="term" value="C:membrane"/>
    <property type="evidence" value="ECO:0007669"/>
    <property type="project" value="UniProtKB-SubCell"/>
</dbReference>
<keyword evidence="5 6" id="KW-0472">Membrane</keyword>
<evidence type="ECO:0000256" key="6">
    <source>
        <dbReference type="SAM" id="Phobius"/>
    </source>
</evidence>
<protein>
    <submittedName>
        <fullName evidence="7">Transmembrane protein 245-like protein</fullName>
    </submittedName>
</protein>
<dbReference type="VEuPathDB" id="VectorBase:LDEU002891"/>
<dbReference type="OrthoDB" id="5970161at2759"/>
<gene>
    <name evidence="7" type="ORF">B4U80_04162</name>
</gene>
<comment type="caution">
    <text evidence="7">The sequence shown here is derived from an EMBL/GenBank/DDBJ whole genome shotgun (WGS) entry which is preliminary data.</text>
</comment>